<name>A0A814L5A6_9BILA</name>
<dbReference type="EMBL" id="CAJNOK010015266">
    <property type="protein sequence ID" value="CAF1221920.1"/>
    <property type="molecule type" value="Genomic_DNA"/>
</dbReference>
<keyword evidence="1" id="KW-0175">Coiled coil</keyword>
<evidence type="ECO:0000313" key="2">
    <source>
        <dbReference type="EMBL" id="CAF1060422.1"/>
    </source>
</evidence>
<dbReference type="SUPFAM" id="SSF58100">
    <property type="entry name" value="Bacterial hemolysins"/>
    <property type="match status" value="1"/>
</dbReference>
<proteinExistence type="predicted"/>
<dbReference type="EMBL" id="CAJOBA010036806">
    <property type="protein sequence ID" value="CAF4030017.1"/>
    <property type="molecule type" value="Genomic_DNA"/>
</dbReference>
<comment type="caution">
    <text evidence="2">The sequence shown here is derived from an EMBL/GenBank/DDBJ whole genome shotgun (WGS) entry which is preliminary data.</text>
</comment>
<evidence type="ECO:0000313" key="3">
    <source>
        <dbReference type="EMBL" id="CAF1221920.1"/>
    </source>
</evidence>
<evidence type="ECO:0000313" key="6">
    <source>
        <dbReference type="Proteomes" id="UP000663829"/>
    </source>
</evidence>
<dbReference type="EMBL" id="CAJNOQ010004465">
    <property type="protein sequence ID" value="CAF1060422.1"/>
    <property type="molecule type" value="Genomic_DNA"/>
</dbReference>
<gene>
    <name evidence="2" type="ORF">GPM918_LOCUS16747</name>
    <name evidence="3" type="ORF">OVA965_LOCUS24959</name>
    <name evidence="4" type="ORF">SRO942_LOCUS16746</name>
    <name evidence="5" type="ORF">TMI583_LOCUS25683</name>
</gene>
<protein>
    <submittedName>
        <fullName evidence="2">Uncharacterized protein</fullName>
    </submittedName>
</protein>
<dbReference type="AlphaFoldDB" id="A0A814L5A6"/>
<accession>A0A814L5A6</accession>
<evidence type="ECO:0000313" key="4">
    <source>
        <dbReference type="EMBL" id="CAF3828799.1"/>
    </source>
</evidence>
<dbReference type="Proteomes" id="UP000663829">
    <property type="component" value="Unassembled WGS sequence"/>
</dbReference>
<keyword evidence="6" id="KW-1185">Reference proteome</keyword>
<feature type="coiled-coil region" evidence="1">
    <location>
        <begin position="110"/>
        <end position="165"/>
    </location>
</feature>
<organism evidence="2 6">
    <name type="scientific">Didymodactylos carnosus</name>
    <dbReference type="NCBI Taxonomy" id="1234261"/>
    <lineage>
        <taxon>Eukaryota</taxon>
        <taxon>Metazoa</taxon>
        <taxon>Spiralia</taxon>
        <taxon>Gnathifera</taxon>
        <taxon>Rotifera</taxon>
        <taxon>Eurotatoria</taxon>
        <taxon>Bdelloidea</taxon>
        <taxon>Philodinida</taxon>
        <taxon>Philodinidae</taxon>
        <taxon>Didymodactylos</taxon>
    </lineage>
</organism>
<dbReference type="Gene3D" id="1.20.5.340">
    <property type="match status" value="1"/>
</dbReference>
<dbReference type="EMBL" id="CAJOBC010004465">
    <property type="protein sequence ID" value="CAF3828799.1"/>
    <property type="molecule type" value="Genomic_DNA"/>
</dbReference>
<evidence type="ECO:0000256" key="1">
    <source>
        <dbReference type="SAM" id="Coils"/>
    </source>
</evidence>
<reference evidence="2" key="1">
    <citation type="submission" date="2021-02" db="EMBL/GenBank/DDBJ databases">
        <authorList>
            <person name="Nowell W R."/>
        </authorList>
    </citation>
    <scope>NUCLEOTIDE SEQUENCE</scope>
</reference>
<dbReference type="OrthoDB" id="5575062at2759"/>
<sequence length="178" mass="20543">MPLVHFDRASNTFVPCRQEREFEKWSAVVKTSESVLTLPSEIDEIQAMEVMRTNEESGDIESMIVNANGYDAVKLNEKKSVSLKIHIEYPTEIPVYTETMRETLKKFLNKVFVTADLDKLTNDVEKLRNQIDTAKAEITNAKRNLQKAEDKVKANENAIKDNKGKHTRLNLRIEEFDR</sequence>
<dbReference type="Proteomes" id="UP000681722">
    <property type="component" value="Unassembled WGS sequence"/>
</dbReference>
<evidence type="ECO:0000313" key="5">
    <source>
        <dbReference type="EMBL" id="CAF4030017.1"/>
    </source>
</evidence>
<dbReference type="Proteomes" id="UP000682733">
    <property type="component" value="Unassembled WGS sequence"/>
</dbReference>
<dbReference type="Proteomes" id="UP000677228">
    <property type="component" value="Unassembled WGS sequence"/>
</dbReference>